<dbReference type="InParanoid" id="A0A369K1U8"/>
<dbReference type="EMBL" id="LUEZ02000041">
    <property type="protein sequence ID" value="RDB24906.1"/>
    <property type="molecule type" value="Genomic_DNA"/>
</dbReference>
<proteinExistence type="predicted"/>
<protein>
    <submittedName>
        <fullName evidence="2">Uncharacterized protein</fullName>
    </submittedName>
</protein>
<comment type="caution">
    <text evidence="2">The sequence shown here is derived from an EMBL/GenBank/DDBJ whole genome shotgun (WGS) entry which is preliminary data.</text>
</comment>
<keyword evidence="3" id="KW-1185">Reference proteome</keyword>
<dbReference type="OrthoDB" id="544685at2759"/>
<evidence type="ECO:0000313" key="2">
    <source>
        <dbReference type="EMBL" id="RDB24906.1"/>
    </source>
</evidence>
<dbReference type="AlphaFoldDB" id="A0A369K1U8"/>
<accession>A0A369K1U8</accession>
<name>A0A369K1U8_HYPMA</name>
<evidence type="ECO:0000256" key="1">
    <source>
        <dbReference type="SAM" id="MobiDB-lite"/>
    </source>
</evidence>
<dbReference type="Proteomes" id="UP000076154">
    <property type="component" value="Unassembled WGS sequence"/>
</dbReference>
<evidence type="ECO:0000313" key="3">
    <source>
        <dbReference type="Proteomes" id="UP000076154"/>
    </source>
</evidence>
<organism evidence="2 3">
    <name type="scientific">Hypsizygus marmoreus</name>
    <name type="common">White beech mushroom</name>
    <name type="synonym">Agaricus marmoreus</name>
    <dbReference type="NCBI Taxonomy" id="39966"/>
    <lineage>
        <taxon>Eukaryota</taxon>
        <taxon>Fungi</taxon>
        <taxon>Dikarya</taxon>
        <taxon>Basidiomycota</taxon>
        <taxon>Agaricomycotina</taxon>
        <taxon>Agaricomycetes</taxon>
        <taxon>Agaricomycetidae</taxon>
        <taxon>Agaricales</taxon>
        <taxon>Tricholomatineae</taxon>
        <taxon>Lyophyllaceae</taxon>
        <taxon>Hypsizygus</taxon>
    </lineage>
</organism>
<feature type="compositionally biased region" description="Basic and acidic residues" evidence="1">
    <location>
        <begin position="68"/>
        <end position="83"/>
    </location>
</feature>
<reference evidence="2" key="1">
    <citation type="submission" date="2018-04" db="EMBL/GenBank/DDBJ databases">
        <title>Whole genome sequencing of Hypsizygus marmoreus.</title>
        <authorList>
            <person name="Choi I.-G."/>
            <person name="Min B."/>
            <person name="Kim J.-G."/>
            <person name="Kim S."/>
            <person name="Oh Y.-L."/>
            <person name="Kong W.-S."/>
            <person name="Park H."/>
            <person name="Jeong J."/>
            <person name="Song E.-S."/>
        </authorList>
    </citation>
    <scope>NUCLEOTIDE SEQUENCE [LARGE SCALE GENOMIC DNA]</scope>
    <source>
        <strain evidence="2">51987-8</strain>
    </source>
</reference>
<feature type="region of interest" description="Disordered" evidence="1">
    <location>
        <begin position="57"/>
        <end position="83"/>
    </location>
</feature>
<sequence length="83" mass="9507">MPILTSKNYTGYAYYHFSGVKRAIDASKRAKVYLQETKKSVTKKYAGVVSKSLKRASSVIKEKRSKWRKDASKERSDEKTTDP</sequence>
<gene>
    <name evidence="2" type="ORF">Hypma_008047</name>
</gene>